<name>A0A0H1BAP2_9EURO</name>
<dbReference type="CDD" id="cd07067">
    <property type="entry name" value="HP_PGM_like"/>
    <property type="match status" value="1"/>
</dbReference>
<keyword evidence="4" id="KW-1185">Reference proteome</keyword>
<accession>A0A0H1BAP2</accession>
<keyword evidence="1" id="KW-0175">Coiled coil</keyword>
<dbReference type="InterPro" id="IPR029033">
    <property type="entry name" value="His_PPase_superfam"/>
</dbReference>
<evidence type="ECO:0000256" key="2">
    <source>
        <dbReference type="SAM" id="MobiDB-lite"/>
    </source>
</evidence>
<dbReference type="FunFam" id="3.40.50.1240:FF:000074">
    <property type="entry name" value="Phosphoglycerate mutase family protein"/>
    <property type="match status" value="1"/>
</dbReference>
<dbReference type="InterPro" id="IPR013078">
    <property type="entry name" value="His_Pase_superF_clade-1"/>
</dbReference>
<dbReference type="Gene3D" id="3.40.50.1240">
    <property type="entry name" value="Phosphoglycerate mutase-like"/>
    <property type="match status" value="1"/>
</dbReference>
<feature type="region of interest" description="Disordered" evidence="2">
    <location>
        <begin position="141"/>
        <end position="162"/>
    </location>
</feature>
<organism evidence="3 4">
    <name type="scientific">Blastomyces silverae</name>
    <dbReference type="NCBI Taxonomy" id="2060906"/>
    <lineage>
        <taxon>Eukaryota</taxon>
        <taxon>Fungi</taxon>
        <taxon>Dikarya</taxon>
        <taxon>Ascomycota</taxon>
        <taxon>Pezizomycotina</taxon>
        <taxon>Eurotiomycetes</taxon>
        <taxon>Eurotiomycetidae</taxon>
        <taxon>Onygenales</taxon>
        <taxon>Ajellomycetaceae</taxon>
        <taxon>Blastomyces</taxon>
    </lineage>
</organism>
<feature type="compositionally biased region" description="Polar residues" evidence="2">
    <location>
        <begin position="148"/>
        <end position="157"/>
    </location>
</feature>
<dbReference type="OrthoDB" id="414418at2759"/>
<evidence type="ECO:0008006" key="5">
    <source>
        <dbReference type="Google" id="ProtNLM"/>
    </source>
</evidence>
<reference evidence="4" key="1">
    <citation type="journal article" date="2015" name="PLoS Genet.">
        <title>The dynamic genome and transcriptome of the human fungal pathogen Blastomyces and close relative Emmonsia.</title>
        <authorList>
            <person name="Munoz J.F."/>
            <person name="Gauthier G.M."/>
            <person name="Desjardins C.A."/>
            <person name="Gallo J.E."/>
            <person name="Holder J."/>
            <person name="Sullivan T.D."/>
            <person name="Marty A.J."/>
            <person name="Carmen J.C."/>
            <person name="Chen Z."/>
            <person name="Ding L."/>
            <person name="Gujja S."/>
            <person name="Magrini V."/>
            <person name="Misas E."/>
            <person name="Mitreva M."/>
            <person name="Priest M."/>
            <person name="Saif S."/>
            <person name="Whiston E.A."/>
            <person name="Young S."/>
            <person name="Zeng Q."/>
            <person name="Goldman W.E."/>
            <person name="Mardis E.R."/>
            <person name="Taylor J.W."/>
            <person name="McEwen J.G."/>
            <person name="Clay O.K."/>
            <person name="Klein B.S."/>
            <person name="Cuomo C.A."/>
        </authorList>
    </citation>
    <scope>NUCLEOTIDE SEQUENCE [LARGE SCALE GENOMIC DNA]</scope>
    <source>
        <strain evidence="4">UAMH 139</strain>
    </source>
</reference>
<evidence type="ECO:0000313" key="4">
    <source>
        <dbReference type="Proteomes" id="UP000053573"/>
    </source>
</evidence>
<gene>
    <name evidence="3" type="ORF">EMPG_16440</name>
</gene>
<feature type="region of interest" description="Disordered" evidence="2">
    <location>
        <begin position="249"/>
        <end position="278"/>
    </location>
</feature>
<sequence>MPLDRIYLTRHGHRLNWTIDLRTGTYHSMYPTPTGIPVDPILTGPGVRQSHELAAHINSDDFFPRPCRVYSSPFYRCLQTIQPTVEALKARQEHERKPYVDLSVRVENGLGEWFGSSSSFTHPAPASPEILQTHFPTLITSSSSSSSDVETNPTSPHATYKPHIYPSPNGENIAGLHARVATTLEAIIAQVDAELEAYERANPSEEKQSHAILICTHAAPLIAMGRALTGDMPEDTCVEDFRPFTASLSTFVRRPGSGGGDGDGNRDRDRDRYGEGSAVDVISGKKVPRWQGGVGVGGGWDCVGNGECEFLSGGEERGWHFNGEEDFDTTPAAAVVTGAESSPAKL</sequence>
<dbReference type="STRING" id="2060906.A0A0H1BAP2"/>
<evidence type="ECO:0000313" key="3">
    <source>
        <dbReference type="EMBL" id="KLJ08097.1"/>
    </source>
</evidence>
<comment type="caution">
    <text evidence="3">The sequence shown here is derived from an EMBL/GenBank/DDBJ whole genome shotgun (WGS) entry which is preliminary data.</text>
</comment>
<dbReference type="Proteomes" id="UP000053573">
    <property type="component" value="Unassembled WGS sequence"/>
</dbReference>
<dbReference type="SUPFAM" id="SSF53254">
    <property type="entry name" value="Phosphoglycerate mutase-like"/>
    <property type="match status" value="1"/>
</dbReference>
<dbReference type="EMBL" id="LDEV01002663">
    <property type="protein sequence ID" value="KLJ08097.1"/>
    <property type="molecule type" value="Genomic_DNA"/>
</dbReference>
<dbReference type="PANTHER" id="PTHR16469">
    <property type="entry name" value="UBIQUITIN-ASSOCIATED AND SH3 DOMAIN-CONTAINING BA-RELATED"/>
    <property type="match status" value="1"/>
</dbReference>
<dbReference type="PANTHER" id="PTHR16469:SF51">
    <property type="entry name" value="TRANSCRIPTION FACTOR TAU 55 KDA SUBUNIT"/>
    <property type="match status" value="1"/>
</dbReference>
<feature type="compositionally biased region" description="Basic and acidic residues" evidence="2">
    <location>
        <begin position="263"/>
        <end position="274"/>
    </location>
</feature>
<proteinExistence type="predicted"/>
<feature type="coiled-coil region" evidence="1">
    <location>
        <begin position="181"/>
        <end position="208"/>
    </location>
</feature>
<dbReference type="AlphaFoldDB" id="A0A0H1BAP2"/>
<protein>
    <recommendedName>
        <fullName evidence="5">Transcription factor C subunit 7</fullName>
    </recommendedName>
</protein>
<dbReference type="InterPro" id="IPR051710">
    <property type="entry name" value="Phosphatase_SH3-domain"/>
</dbReference>
<evidence type="ECO:0000256" key="1">
    <source>
        <dbReference type="SAM" id="Coils"/>
    </source>
</evidence>